<keyword evidence="3" id="KW-1185">Reference proteome</keyword>
<evidence type="ECO:0000313" key="2">
    <source>
        <dbReference type="EMBL" id="NOK39088.1"/>
    </source>
</evidence>
<accession>A0A3A8HHV5</accession>
<comment type="caution">
    <text evidence="2">The sequence shown here is derived from an EMBL/GenBank/DDBJ whole genome shotgun (WGS) entry which is preliminary data.</text>
</comment>
<feature type="compositionally biased region" description="Acidic residues" evidence="1">
    <location>
        <begin position="115"/>
        <end position="128"/>
    </location>
</feature>
<proteinExistence type="predicted"/>
<organism evidence="2 3">
    <name type="scientific">Corallococcus exercitus</name>
    <dbReference type="NCBI Taxonomy" id="2316736"/>
    <lineage>
        <taxon>Bacteria</taxon>
        <taxon>Pseudomonadati</taxon>
        <taxon>Myxococcota</taxon>
        <taxon>Myxococcia</taxon>
        <taxon>Myxococcales</taxon>
        <taxon>Cystobacterineae</taxon>
        <taxon>Myxococcaceae</taxon>
        <taxon>Corallococcus</taxon>
    </lineage>
</organism>
<protein>
    <submittedName>
        <fullName evidence="2">Uncharacterized protein</fullName>
    </submittedName>
</protein>
<dbReference type="AlphaFoldDB" id="A0A3A8HHV5"/>
<dbReference type="Proteomes" id="UP000563426">
    <property type="component" value="Unassembled WGS sequence"/>
</dbReference>
<dbReference type="OrthoDB" id="5515704at2"/>
<gene>
    <name evidence="2" type="ORF">HMI49_38505</name>
</gene>
<dbReference type="EMBL" id="JABFJV010000412">
    <property type="protein sequence ID" value="NOK39088.1"/>
    <property type="molecule type" value="Genomic_DNA"/>
</dbReference>
<evidence type="ECO:0000256" key="1">
    <source>
        <dbReference type="SAM" id="MobiDB-lite"/>
    </source>
</evidence>
<sequence>MTNPDWLKRAAERSTSEAGMLGHVFNEYREMEKLSEDSLVQRLGCTPEVLQWLSLCMTPEGPAFEEQTRAIAARFEVDVQKLVPVLRRVQVLRTLKKPAKGKAGGPIQLAARDREDEDDARFEDEFEP</sequence>
<dbReference type="RefSeq" id="WP_120529772.1">
    <property type="nucleotide sequence ID" value="NZ_JABFJV010000412.1"/>
</dbReference>
<feature type="region of interest" description="Disordered" evidence="1">
    <location>
        <begin position="97"/>
        <end position="128"/>
    </location>
</feature>
<reference evidence="2 3" key="1">
    <citation type="submission" date="2020-05" db="EMBL/GenBank/DDBJ databases">
        <authorList>
            <person name="Whitworth D."/>
        </authorList>
    </citation>
    <scope>NUCLEOTIDE SEQUENCE [LARGE SCALE GENOMIC DNA]</scope>
    <source>
        <strain evidence="2 3">AB043B</strain>
    </source>
</reference>
<name>A0A3A8HHV5_9BACT</name>
<evidence type="ECO:0000313" key="3">
    <source>
        <dbReference type="Proteomes" id="UP000563426"/>
    </source>
</evidence>